<dbReference type="InterPro" id="IPR008709">
    <property type="entry name" value="Neurochondrin"/>
</dbReference>
<keyword evidence="2" id="KW-1185">Reference proteome</keyword>
<name>A0A9Q1LGY0_9SOLA</name>
<protein>
    <submittedName>
        <fullName evidence="1">Uncharacterized protein</fullName>
    </submittedName>
</protein>
<comment type="caution">
    <text evidence="1">The sequence shown here is derived from an EMBL/GenBank/DDBJ whole genome shotgun (WGS) entry which is preliminary data.</text>
</comment>
<gene>
    <name evidence="1" type="ORF">K7X08_035204</name>
</gene>
<dbReference type="Proteomes" id="UP001152561">
    <property type="component" value="Unassembled WGS sequence"/>
</dbReference>
<dbReference type="EMBL" id="JAJAGQ010000018">
    <property type="protein sequence ID" value="KAJ8536803.1"/>
    <property type="molecule type" value="Genomic_DNA"/>
</dbReference>
<dbReference type="PANTHER" id="PTHR13109">
    <property type="entry name" value="NEUROCHONDRIN"/>
    <property type="match status" value="1"/>
</dbReference>
<accession>A0A9Q1LGY0</accession>
<evidence type="ECO:0000313" key="2">
    <source>
        <dbReference type="Proteomes" id="UP001152561"/>
    </source>
</evidence>
<reference evidence="2" key="1">
    <citation type="journal article" date="2023" name="Proc. Natl. Acad. Sci. U.S.A.">
        <title>Genomic and structural basis for evolution of tropane alkaloid biosynthesis.</title>
        <authorList>
            <person name="Wanga Y.-J."/>
            <person name="Taina T."/>
            <person name="Yua J.-Y."/>
            <person name="Lia J."/>
            <person name="Xua B."/>
            <person name="Chenc J."/>
            <person name="D'Auriad J.C."/>
            <person name="Huanga J.-P."/>
            <person name="Huanga S.-X."/>
        </authorList>
    </citation>
    <scope>NUCLEOTIDE SEQUENCE [LARGE SCALE GENOMIC DNA]</scope>
    <source>
        <strain evidence="2">cv. KIB-2019</strain>
    </source>
</reference>
<proteinExistence type="predicted"/>
<dbReference type="PANTHER" id="PTHR13109:SF7">
    <property type="entry name" value="NEUROCHONDRIN"/>
    <property type="match status" value="1"/>
</dbReference>
<sequence length="201" mass="21890">MKGDDLLAAVRVTGSYLAEAPDACKDKVTELLGAFREVVFCLIALIDQNNYTSEDNGSIFLACDTIFNLLLKWEQIKFPSDDPSFIRLLVALSHWVEGTDDASIIMMASSICSLILDLTSEVALLNHPDFISGDIGSLSKLIGRSFAMCGQDLISDDAKALVDLFPIITSVYSSWANRFPHIRQAVESSGPLPSVLYPVGL</sequence>
<evidence type="ECO:0000313" key="1">
    <source>
        <dbReference type="EMBL" id="KAJ8536803.1"/>
    </source>
</evidence>
<dbReference type="OrthoDB" id="8962942at2759"/>
<organism evidence="1 2">
    <name type="scientific">Anisodus acutangulus</name>
    <dbReference type="NCBI Taxonomy" id="402998"/>
    <lineage>
        <taxon>Eukaryota</taxon>
        <taxon>Viridiplantae</taxon>
        <taxon>Streptophyta</taxon>
        <taxon>Embryophyta</taxon>
        <taxon>Tracheophyta</taxon>
        <taxon>Spermatophyta</taxon>
        <taxon>Magnoliopsida</taxon>
        <taxon>eudicotyledons</taxon>
        <taxon>Gunneridae</taxon>
        <taxon>Pentapetalae</taxon>
        <taxon>asterids</taxon>
        <taxon>lamiids</taxon>
        <taxon>Solanales</taxon>
        <taxon>Solanaceae</taxon>
        <taxon>Solanoideae</taxon>
        <taxon>Hyoscyameae</taxon>
        <taxon>Anisodus</taxon>
    </lineage>
</organism>
<dbReference type="AlphaFoldDB" id="A0A9Q1LGY0"/>